<dbReference type="CDD" id="cd12203">
    <property type="entry name" value="GT1"/>
    <property type="match status" value="2"/>
</dbReference>
<name>A0A822XLQ5_NELNU</name>
<feature type="domain" description="Myb-like" evidence="8">
    <location>
        <begin position="46"/>
        <end position="123"/>
    </location>
</feature>
<evidence type="ECO:0000256" key="6">
    <source>
        <dbReference type="ARBA" id="ARBA00023242"/>
    </source>
</evidence>
<dbReference type="InterPro" id="IPR009057">
    <property type="entry name" value="Homeodomain-like_sf"/>
</dbReference>
<feature type="region of interest" description="Disordered" evidence="7">
    <location>
        <begin position="486"/>
        <end position="547"/>
    </location>
</feature>
<feature type="region of interest" description="Disordered" evidence="7">
    <location>
        <begin position="1"/>
        <end position="53"/>
    </location>
</feature>
<evidence type="ECO:0000256" key="1">
    <source>
        <dbReference type="ARBA" id="ARBA00004123"/>
    </source>
</evidence>
<feature type="compositionally biased region" description="Basic and acidic residues" evidence="7">
    <location>
        <begin position="36"/>
        <end position="47"/>
    </location>
</feature>
<evidence type="ECO:0000256" key="5">
    <source>
        <dbReference type="ARBA" id="ARBA00023163"/>
    </source>
</evidence>
<keyword evidence="3" id="KW-0805">Transcription regulation</keyword>
<dbReference type="EMBL" id="DUZY01000001">
    <property type="protein sequence ID" value="DAD22544.1"/>
    <property type="molecule type" value="Genomic_DNA"/>
</dbReference>
<feature type="region of interest" description="Disordered" evidence="7">
    <location>
        <begin position="211"/>
        <end position="232"/>
    </location>
</feature>
<dbReference type="Proteomes" id="UP000607653">
    <property type="component" value="Unassembled WGS sequence"/>
</dbReference>
<dbReference type="InterPro" id="IPR044822">
    <property type="entry name" value="Myb_DNA-bind_4"/>
</dbReference>
<dbReference type="InterPro" id="IPR001005">
    <property type="entry name" value="SANT/Myb"/>
</dbReference>
<protein>
    <recommendedName>
        <fullName evidence="8">Myb-like domain-containing protein</fullName>
    </recommendedName>
</protein>
<dbReference type="PANTHER" id="PTHR21654">
    <property type="entry name" value="FI21293P1"/>
    <property type="match status" value="1"/>
</dbReference>
<dbReference type="FunFam" id="1.10.10.60:FF:000092">
    <property type="entry name" value="Trihelix transcription factor GT-2"/>
    <property type="match status" value="1"/>
</dbReference>
<sequence>MLGVSGLLGNSGGGATDGSHEDEVGVAGAIAGGFGEEDKGKAEEGERNSAGSRWPRQETLALLKIRSEMGVAFRDSTLKGPLWEEVSRETEMECFGTVVIRKLAELGYHRSAKKCKEKFENVYKYHKRTKGGRASKHDGKTYRFFEQLEALDNHPLPPLSPHKVMQTPTATVPPTTATMTATTMATANPPGVVVQHNVPASVQNLSANTEFVSTSATTSSSTDSDEESEGTRKKKMKLMTFFERLMKEMIEKQETLQKRFLEAIEKRERERMEREEAWKVQEMARMNRELEMLVQERSIAAAKDAAVIAFLQKISEQSSAVQLMEVQLPEKQAPPEKAVDPPRAESTDNVNANAVVTFSPVSSSRWPKAEVQALINLRTTLDLKYQENGPKGPLWEEISSAMKKLGYNRSAKRCKEKWENINKYFKKVKESNKKRPEDSKTCPYFHQLDALYREKTKKVDNSFINPSYELKPEDLMRQMMSRPEQVMPLRQEPPRPDSVMDDIGSENMDQNQDEDCDDDDDEEDEDEASAYGIVTNTTNPSSMAMVE</sequence>
<reference evidence="9 10" key="1">
    <citation type="journal article" date="2020" name="Mol. Biol. Evol.">
        <title>Distinct Expression and Methylation Patterns for Genes with Different Fates following a Single Whole-Genome Duplication in Flowering Plants.</title>
        <authorList>
            <person name="Shi T."/>
            <person name="Rahmani R.S."/>
            <person name="Gugger P.F."/>
            <person name="Wang M."/>
            <person name="Li H."/>
            <person name="Zhang Y."/>
            <person name="Li Z."/>
            <person name="Wang Q."/>
            <person name="Van de Peer Y."/>
            <person name="Marchal K."/>
            <person name="Chen J."/>
        </authorList>
    </citation>
    <scope>NUCLEOTIDE SEQUENCE [LARGE SCALE GENOMIC DNA]</scope>
    <source>
        <tissue evidence="9">Leaf</tissue>
    </source>
</reference>
<keyword evidence="6" id="KW-0539">Nucleus</keyword>
<dbReference type="SUPFAM" id="SSF46689">
    <property type="entry name" value="Homeodomain-like"/>
    <property type="match status" value="1"/>
</dbReference>
<proteinExistence type="predicted"/>
<evidence type="ECO:0000256" key="7">
    <source>
        <dbReference type="SAM" id="MobiDB-lite"/>
    </source>
</evidence>
<comment type="caution">
    <text evidence="9">The sequence shown here is derived from an EMBL/GenBank/DDBJ whole genome shotgun (WGS) entry which is preliminary data.</text>
</comment>
<organism evidence="9 10">
    <name type="scientific">Nelumbo nucifera</name>
    <name type="common">Sacred lotus</name>
    <dbReference type="NCBI Taxonomy" id="4432"/>
    <lineage>
        <taxon>Eukaryota</taxon>
        <taxon>Viridiplantae</taxon>
        <taxon>Streptophyta</taxon>
        <taxon>Embryophyta</taxon>
        <taxon>Tracheophyta</taxon>
        <taxon>Spermatophyta</taxon>
        <taxon>Magnoliopsida</taxon>
        <taxon>Proteales</taxon>
        <taxon>Nelumbonaceae</taxon>
        <taxon>Nelumbo</taxon>
    </lineage>
</organism>
<feature type="domain" description="Myb-like" evidence="8">
    <location>
        <begin position="358"/>
        <end position="422"/>
    </location>
</feature>
<keyword evidence="10" id="KW-1185">Reference proteome</keyword>
<evidence type="ECO:0000313" key="9">
    <source>
        <dbReference type="EMBL" id="DAD22544.1"/>
    </source>
</evidence>
<evidence type="ECO:0000256" key="2">
    <source>
        <dbReference type="ARBA" id="ARBA00022737"/>
    </source>
</evidence>
<accession>A0A822XLQ5</accession>
<keyword evidence="5" id="KW-0804">Transcription</keyword>
<evidence type="ECO:0000256" key="3">
    <source>
        <dbReference type="ARBA" id="ARBA00023015"/>
    </source>
</evidence>
<keyword evidence="2" id="KW-0677">Repeat</keyword>
<dbReference type="GO" id="GO:0005634">
    <property type="term" value="C:nucleus"/>
    <property type="evidence" value="ECO:0007669"/>
    <property type="project" value="UniProtKB-SubCell"/>
</dbReference>
<dbReference type="SMART" id="SM00717">
    <property type="entry name" value="SANT"/>
    <property type="match status" value="2"/>
</dbReference>
<dbReference type="Pfam" id="PF13837">
    <property type="entry name" value="Myb_DNA-bind_4"/>
    <property type="match status" value="2"/>
</dbReference>
<dbReference type="GO" id="GO:0006355">
    <property type="term" value="P:regulation of DNA-templated transcription"/>
    <property type="evidence" value="ECO:0007669"/>
    <property type="project" value="UniProtKB-ARBA"/>
</dbReference>
<dbReference type="GO" id="GO:0003677">
    <property type="term" value="F:DNA binding"/>
    <property type="evidence" value="ECO:0007669"/>
    <property type="project" value="UniProtKB-KW"/>
</dbReference>
<dbReference type="Gene3D" id="1.10.10.60">
    <property type="entry name" value="Homeodomain-like"/>
    <property type="match status" value="2"/>
</dbReference>
<evidence type="ECO:0000259" key="8">
    <source>
        <dbReference type="PROSITE" id="PS50090"/>
    </source>
</evidence>
<comment type="subcellular location">
    <subcellularLocation>
        <location evidence="1">Nucleus</location>
    </subcellularLocation>
</comment>
<gene>
    <name evidence="9" type="ORF">HUJ06_024007</name>
</gene>
<dbReference type="PANTHER" id="PTHR21654:SF59">
    <property type="entry name" value="TRIHELIX TRANSCRIPTION FACTOR DF1"/>
    <property type="match status" value="1"/>
</dbReference>
<feature type="compositionally biased region" description="Polar residues" evidence="7">
    <location>
        <begin position="534"/>
        <end position="547"/>
    </location>
</feature>
<evidence type="ECO:0000313" key="10">
    <source>
        <dbReference type="Proteomes" id="UP000607653"/>
    </source>
</evidence>
<dbReference type="AlphaFoldDB" id="A0A822XLQ5"/>
<feature type="compositionally biased region" description="Low complexity" evidence="7">
    <location>
        <begin position="213"/>
        <end position="222"/>
    </location>
</feature>
<dbReference type="FunFam" id="1.10.10.60:FF:000061">
    <property type="entry name" value="Trihelix transcription factor GT-2"/>
    <property type="match status" value="1"/>
</dbReference>
<evidence type="ECO:0000256" key="4">
    <source>
        <dbReference type="ARBA" id="ARBA00023125"/>
    </source>
</evidence>
<feature type="compositionally biased region" description="Acidic residues" evidence="7">
    <location>
        <begin position="511"/>
        <end position="528"/>
    </location>
</feature>
<dbReference type="PROSITE" id="PS50090">
    <property type="entry name" value="MYB_LIKE"/>
    <property type="match status" value="2"/>
</dbReference>
<keyword evidence="4" id="KW-0238">DNA-binding</keyword>